<reference evidence="2 3" key="1">
    <citation type="submission" date="2022-05" db="EMBL/GenBank/DDBJ databases">
        <title>Chromosome-level reference genomes for two strains of Caenorhabditis briggsae: an improved platform for comparative genomics.</title>
        <authorList>
            <person name="Stevens L."/>
            <person name="Andersen E.C."/>
        </authorList>
    </citation>
    <scope>NUCLEOTIDE SEQUENCE [LARGE SCALE GENOMIC DNA]</scope>
    <source>
        <strain evidence="2">QX1410_ONT</strain>
        <tissue evidence="2">Whole-organism</tissue>
    </source>
</reference>
<dbReference type="EMBL" id="CP090892">
    <property type="protein sequence ID" value="ULU08209.1"/>
    <property type="molecule type" value="Genomic_DNA"/>
</dbReference>
<protein>
    <submittedName>
        <fullName evidence="2">Uncharacterized protein</fullName>
    </submittedName>
</protein>
<dbReference type="Proteomes" id="UP000827892">
    <property type="component" value="Chromosome II"/>
</dbReference>
<evidence type="ECO:0000313" key="3">
    <source>
        <dbReference type="Proteomes" id="UP000827892"/>
    </source>
</evidence>
<proteinExistence type="predicted"/>
<accession>A0AAE9IW12</accession>
<organism evidence="2 3">
    <name type="scientific">Caenorhabditis briggsae</name>
    <dbReference type="NCBI Taxonomy" id="6238"/>
    <lineage>
        <taxon>Eukaryota</taxon>
        <taxon>Metazoa</taxon>
        <taxon>Ecdysozoa</taxon>
        <taxon>Nematoda</taxon>
        <taxon>Chromadorea</taxon>
        <taxon>Rhabditida</taxon>
        <taxon>Rhabditina</taxon>
        <taxon>Rhabditomorpha</taxon>
        <taxon>Rhabditoidea</taxon>
        <taxon>Rhabditidae</taxon>
        <taxon>Peloderinae</taxon>
        <taxon>Caenorhabditis</taxon>
    </lineage>
</organism>
<feature type="region of interest" description="Disordered" evidence="1">
    <location>
        <begin position="57"/>
        <end position="76"/>
    </location>
</feature>
<gene>
    <name evidence="2" type="ORF">L3Y34_019377</name>
</gene>
<name>A0AAE9IW12_CAEBR</name>
<feature type="compositionally biased region" description="Basic and acidic residues" evidence="1">
    <location>
        <begin position="67"/>
        <end position="76"/>
    </location>
</feature>
<evidence type="ECO:0000256" key="1">
    <source>
        <dbReference type="SAM" id="MobiDB-lite"/>
    </source>
</evidence>
<dbReference type="AlphaFoldDB" id="A0AAE9IW12"/>
<evidence type="ECO:0000313" key="2">
    <source>
        <dbReference type="EMBL" id="ULU08209.1"/>
    </source>
</evidence>
<sequence length="76" mass="8756">MKLHIQQPQPPVVRYRLIFVAADKDCSCWCCYFPDCRRPIASSHFEVRRISAISSSRANHASSSMMGRERLQTLKS</sequence>